<dbReference type="EMBL" id="BOOZ01000047">
    <property type="protein sequence ID" value="GIJ12232.1"/>
    <property type="molecule type" value="Genomic_DNA"/>
</dbReference>
<evidence type="ECO:0000259" key="2">
    <source>
        <dbReference type="SMART" id="SM00858"/>
    </source>
</evidence>
<dbReference type="RefSeq" id="WP_204013448.1">
    <property type="nucleotide sequence ID" value="NZ_BOOZ01000047.1"/>
</dbReference>
<keyword evidence="1" id="KW-0812">Transmembrane</keyword>
<proteinExistence type="predicted"/>
<name>A0ABQ4I2X0_9ACTN</name>
<reference evidence="3 4" key="1">
    <citation type="submission" date="2021-01" db="EMBL/GenBank/DDBJ databases">
        <title>Whole genome shotgun sequence of Verrucosispora andamanensis NBRC 109075.</title>
        <authorList>
            <person name="Komaki H."/>
            <person name="Tamura T."/>
        </authorList>
    </citation>
    <scope>NUCLEOTIDE SEQUENCE [LARGE SCALE GENOMIC DNA]</scope>
    <source>
        <strain evidence="3 4">NBRC 109075</strain>
    </source>
</reference>
<keyword evidence="1" id="KW-0472">Membrane</keyword>
<organism evidence="3 4">
    <name type="scientific">Micromonospora andamanensis</name>
    <dbReference type="NCBI Taxonomy" id="1287068"/>
    <lineage>
        <taxon>Bacteria</taxon>
        <taxon>Bacillati</taxon>
        <taxon>Actinomycetota</taxon>
        <taxon>Actinomycetes</taxon>
        <taxon>Micromonosporales</taxon>
        <taxon>Micromonosporaceae</taxon>
        <taxon>Micromonospora</taxon>
    </lineage>
</organism>
<evidence type="ECO:0000313" key="3">
    <source>
        <dbReference type="EMBL" id="GIJ12232.1"/>
    </source>
</evidence>
<dbReference type="InterPro" id="IPR013974">
    <property type="entry name" value="SAF"/>
</dbReference>
<keyword evidence="1" id="KW-1133">Transmembrane helix</keyword>
<protein>
    <submittedName>
        <fullName evidence="3">Flagellar protein FlgA</fullName>
    </submittedName>
</protein>
<dbReference type="SMART" id="SM00858">
    <property type="entry name" value="SAF"/>
    <property type="match status" value="1"/>
</dbReference>
<comment type="caution">
    <text evidence="3">The sequence shown here is derived from an EMBL/GenBank/DDBJ whole genome shotgun (WGS) entry which is preliminary data.</text>
</comment>
<accession>A0ABQ4I2X0</accession>
<evidence type="ECO:0000256" key="1">
    <source>
        <dbReference type="SAM" id="Phobius"/>
    </source>
</evidence>
<keyword evidence="4" id="KW-1185">Reference proteome</keyword>
<keyword evidence="3" id="KW-0282">Flagellum</keyword>
<feature type="domain" description="SAF" evidence="2">
    <location>
        <begin position="61"/>
        <end position="124"/>
    </location>
</feature>
<dbReference type="CDD" id="cd11614">
    <property type="entry name" value="SAF_CpaB_FlgA_like"/>
    <property type="match status" value="1"/>
</dbReference>
<dbReference type="Pfam" id="PF08666">
    <property type="entry name" value="SAF"/>
    <property type="match status" value="1"/>
</dbReference>
<evidence type="ECO:0000313" key="4">
    <source>
        <dbReference type="Proteomes" id="UP000647017"/>
    </source>
</evidence>
<feature type="transmembrane region" description="Helical" evidence="1">
    <location>
        <begin position="34"/>
        <end position="54"/>
    </location>
</feature>
<gene>
    <name evidence="3" type="ORF">Van01_54460</name>
</gene>
<sequence>MTTATEPSARGTTSPVAASITVPRVAPQRRWRPALVWLAVALIAAGGLIAWRVLLTVGATGEYLAVVRPVAMGEVITEAHLTTVRITVDPALKPIPADQPDQAVGRHAAVGLVPGTLLAADQLTEQAYPGPGQQLVGISLAQNRLPHERLAPGASVLLVITTDDNGTQQQPAAGPPVNIPATVTDVADGSKDGTMLVNVTVADRDGPLVAARAAAGRIAVVLIPGD</sequence>
<keyword evidence="3" id="KW-0969">Cilium</keyword>
<keyword evidence="3" id="KW-0966">Cell projection</keyword>
<dbReference type="Proteomes" id="UP000647017">
    <property type="component" value="Unassembled WGS sequence"/>
</dbReference>